<proteinExistence type="predicted"/>
<sequence length="86" mass="9525">MSPQAELTRFRANQCRDAAIPLSRPPRAIPGCAGLPPAAIGLRGDELRLPIDERDHQPFGRTLRSSRVERDHQPFGRTLRSSRVGA</sequence>
<keyword evidence="3" id="KW-1185">Reference proteome</keyword>
<reference evidence="2 3" key="1">
    <citation type="journal article" date="2024" name="BMC Genomics">
        <title>De novo assembly and annotation of Popillia japonica's genome with initial clues to its potential as an invasive pest.</title>
        <authorList>
            <person name="Cucini C."/>
            <person name="Boschi S."/>
            <person name="Funari R."/>
            <person name="Cardaioli E."/>
            <person name="Iannotti N."/>
            <person name="Marturano G."/>
            <person name="Paoli F."/>
            <person name="Bruttini M."/>
            <person name="Carapelli A."/>
            <person name="Frati F."/>
            <person name="Nardi F."/>
        </authorList>
    </citation>
    <scope>NUCLEOTIDE SEQUENCE [LARGE SCALE GENOMIC DNA]</scope>
    <source>
        <strain evidence="2">DMR45628</strain>
    </source>
</reference>
<protein>
    <submittedName>
        <fullName evidence="2">Uncharacterized protein</fullName>
    </submittedName>
</protein>
<dbReference type="Proteomes" id="UP001458880">
    <property type="component" value="Unassembled WGS sequence"/>
</dbReference>
<feature type="region of interest" description="Disordered" evidence="1">
    <location>
        <begin position="53"/>
        <end position="86"/>
    </location>
</feature>
<evidence type="ECO:0000313" key="2">
    <source>
        <dbReference type="EMBL" id="KAK9711420.1"/>
    </source>
</evidence>
<accession>A0AAW1K1U2</accession>
<evidence type="ECO:0000256" key="1">
    <source>
        <dbReference type="SAM" id="MobiDB-lite"/>
    </source>
</evidence>
<gene>
    <name evidence="2" type="ORF">QE152_g25464</name>
</gene>
<comment type="caution">
    <text evidence="2">The sequence shown here is derived from an EMBL/GenBank/DDBJ whole genome shotgun (WGS) entry which is preliminary data.</text>
</comment>
<name>A0AAW1K1U2_POPJA</name>
<dbReference type="AlphaFoldDB" id="A0AAW1K1U2"/>
<organism evidence="2 3">
    <name type="scientific">Popillia japonica</name>
    <name type="common">Japanese beetle</name>
    <dbReference type="NCBI Taxonomy" id="7064"/>
    <lineage>
        <taxon>Eukaryota</taxon>
        <taxon>Metazoa</taxon>
        <taxon>Ecdysozoa</taxon>
        <taxon>Arthropoda</taxon>
        <taxon>Hexapoda</taxon>
        <taxon>Insecta</taxon>
        <taxon>Pterygota</taxon>
        <taxon>Neoptera</taxon>
        <taxon>Endopterygota</taxon>
        <taxon>Coleoptera</taxon>
        <taxon>Polyphaga</taxon>
        <taxon>Scarabaeiformia</taxon>
        <taxon>Scarabaeidae</taxon>
        <taxon>Rutelinae</taxon>
        <taxon>Popillia</taxon>
    </lineage>
</organism>
<evidence type="ECO:0000313" key="3">
    <source>
        <dbReference type="Proteomes" id="UP001458880"/>
    </source>
</evidence>
<dbReference type="EMBL" id="JASPKY010000280">
    <property type="protein sequence ID" value="KAK9711420.1"/>
    <property type="molecule type" value="Genomic_DNA"/>
</dbReference>